<keyword evidence="1" id="KW-1133">Transmembrane helix</keyword>
<comment type="caution">
    <text evidence="2">The sequence shown here is derived from an EMBL/GenBank/DDBJ whole genome shotgun (WGS) entry which is preliminary data.</text>
</comment>
<dbReference type="EMBL" id="AJSR01002481">
    <property type="protein sequence ID" value="EKM28549.1"/>
    <property type="molecule type" value="Genomic_DNA"/>
</dbReference>
<proteinExistence type="predicted"/>
<evidence type="ECO:0000313" key="2">
    <source>
        <dbReference type="EMBL" id="EKM28549.1"/>
    </source>
</evidence>
<sequence>AKNWNSRLKPFNPNESKKKRAIMALFFLVAMSSLQFELLGR</sequence>
<protein>
    <submittedName>
        <fullName evidence="2">Uncharacterized protein</fullName>
    </submittedName>
</protein>
<keyword evidence="1" id="KW-0812">Transmembrane</keyword>
<keyword evidence="1" id="KW-0472">Membrane</keyword>
<reference evidence="2 3" key="1">
    <citation type="submission" date="2012-10" db="EMBL/GenBank/DDBJ databases">
        <title>Genome sequence of Vibrio Cholerae HENC-02.</title>
        <authorList>
            <person name="Eppinger M."/>
            <person name="Hasan N.A."/>
            <person name="Sengamalay N."/>
            <person name="Hine E."/>
            <person name="Su Q."/>
            <person name="Daugherty S.C."/>
            <person name="Young S."/>
            <person name="Sadzewicz L."/>
            <person name="Tallon L."/>
            <person name="Cebula T.A."/>
            <person name="Ravel J."/>
            <person name="Colwell R.R."/>
        </authorList>
    </citation>
    <scope>NUCLEOTIDE SEQUENCE [LARGE SCALE GENOMIC DNA]</scope>
    <source>
        <strain evidence="2 3">HENC-02</strain>
    </source>
</reference>
<name>A0A454CQ57_VIBHA</name>
<gene>
    <name evidence="2" type="ORF">VCHENC02_5563B</name>
</gene>
<feature type="transmembrane region" description="Helical" evidence="1">
    <location>
        <begin position="21"/>
        <end position="39"/>
    </location>
</feature>
<dbReference type="Proteomes" id="UP000008367">
    <property type="component" value="Unassembled WGS sequence"/>
</dbReference>
<dbReference type="AlphaFoldDB" id="A0A454CQ57"/>
<organism evidence="2 3">
    <name type="scientific">Vibrio harveyi</name>
    <name type="common">Beneckea harveyi</name>
    <dbReference type="NCBI Taxonomy" id="669"/>
    <lineage>
        <taxon>Bacteria</taxon>
        <taxon>Pseudomonadati</taxon>
        <taxon>Pseudomonadota</taxon>
        <taxon>Gammaproteobacteria</taxon>
        <taxon>Vibrionales</taxon>
        <taxon>Vibrionaceae</taxon>
        <taxon>Vibrio</taxon>
    </lineage>
</organism>
<evidence type="ECO:0000256" key="1">
    <source>
        <dbReference type="SAM" id="Phobius"/>
    </source>
</evidence>
<accession>A0A454CQ57</accession>
<evidence type="ECO:0000313" key="3">
    <source>
        <dbReference type="Proteomes" id="UP000008367"/>
    </source>
</evidence>
<feature type="non-terminal residue" evidence="2">
    <location>
        <position position="1"/>
    </location>
</feature>